<organism evidence="1 2">
    <name type="scientific">Leptotrichia wadei</name>
    <dbReference type="NCBI Taxonomy" id="157687"/>
    <lineage>
        <taxon>Bacteria</taxon>
        <taxon>Fusobacteriati</taxon>
        <taxon>Fusobacteriota</taxon>
        <taxon>Fusobacteriia</taxon>
        <taxon>Fusobacteriales</taxon>
        <taxon>Leptotrichiaceae</taxon>
        <taxon>Leptotrichia</taxon>
    </lineage>
</organism>
<dbReference type="RefSeq" id="WP_060917454.1">
    <property type="nucleotide sequence ID" value="NZ_KQ960026.1"/>
</dbReference>
<dbReference type="AlphaFoldDB" id="A0A134AN34"/>
<evidence type="ECO:0000313" key="2">
    <source>
        <dbReference type="Proteomes" id="UP000070483"/>
    </source>
</evidence>
<name>A0A134AN34_9FUSO</name>
<evidence type="ECO:0008006" key="3">
    <source>
        <dbReference type="Google" id="ProtNLM"/>
    </source>
</evidence>
<gene>
    <name evidence="1" type="ORF">HMPREF3180_00524</name>
</gene>
<keyword evidence="2" id="KW-1185">Reference proteome</keyword>
<dbReference type="STRING" id="157687.HMPREF3180_00524"/>
<evidence type="ECO:0000313" key="1">
    <source>
        <dbReference type="EMBL" id="KXB69118.1"/>
    </source>
</evidence>
<dbReference type="Proteomes" id="UP000070483">
    <property type="component" value="Unassembled WGS sequence"/>
</dbReference>
<dbReference type="EMBL" id="LSDD01000034">
    <property type="protein sequence ID" value="KXB69118.1"/>
    <property type="molecule type" value="Genomic_DNA"/>
</dbReference>
<sequence length="285" mass="34486">MNDKEYEEYMKKMFGENWKEEMKLRSRILQMIPPYVIENFKNQNMCKEKVKHVKEISNLLPKNFLNIIKDVDKLLERKLLILDNKIPNNIKKSLEYWVEKNWIIVLSLRYVEIQTLFFSKSNDTEKDNLYLMEEVKKNLKNEKINQKVFKSIFFKNNAFKSVLECYKSKNYYAGVMVLATMIDGALIKIQEKKENRRKIGNNVSKEINNKSDESWSLEYILDYSLIIWIEKFFKNANDFSNKKLNRNMLLHGMYEKEITELEFFQLLNVVYVMTERLDDWREKIN</sequence>
<proteinExistence type="predicted"/>
<protein>
    <recommendedName>
        <fullName evidence="3">DUF4209 domain-containing protein</fullName>
    </recommendedName>
</protein>
<reference evidence="2" key="1">
    <citation type="submission" date="2016-01" db="EMBL/GenBank/DDBJ databases">
        <authorList>
            <person name="Mitreva M."/>
            <person name="Pepin K.H."/>
            <person name="Mihindukulasuriya K.A."/>
            <person name="Fulton R."/>
            <person name="Fronick C."/>
            <person name="O'Laughlin M."/>
            <person name="Miner T."/>
            <person name="Herter B."/>
            <person name="Rosa B.A."/>
            <person name="Cordes M."/>
            <person name="Tomlinson C."/>
            <person name="Wollam A."/>
            <person name="Palsikar V.B."/>
            <person name="Mardis E.R."/>
            <person name="Wilson R.K."/>
        </authorList>
    </citation>
    <scope>NUCLEOTIDE SEQUENCE [LARGE SCALE GENOMIC DNA]</scope>
    <source>
        <strain evidence="2">KA00185</strain>
    </source>
</reference>
<accession>A0A134AN34</accession>
<dbReference type="PATRIC" id="fig|157687.3.peg.523"/>
<comment type="caution">
    <text evidence="1">The sequence shown here is derived from an EMBL/GenBank/DDBJ whole genome shotgun (WGS) entry which is preliminary data.</text>
</comment>